<dbReference type="Pfam" id="PF01799">
    <property type="entry name" value="Fer2_2"/>
    <property type="match status" value="1"/>
</dbReference>
<keyword evidence="5" id="KW-0411">Iron-sulfur</keyword>
<dbReference type="InterPro" id="IPR036010">
    <property type="entry name" value="2Fe-2S_ferredoxin-like_sf"/>
</dbReference>
<keyword evidence="1" id="KW-0001">2Fe-2S</keyword>
<feature type="domain" description="2Fe-2S ferredoxin-type" evidence="7">
    <location>
        <begin position="56"/>
        <end position="132"/>
    </location>
</feature>
<dbReference type="AlphaFoldDB" id="A0A1I2HH68"/>
<reference evidence="9" key="1">
    <citation type="submission" date="2016-10" db="EMBL/GenBank/DDBJ databases">
        <authorList>
            <person name="Varghese N."/>
            <person name="Submissions S."/>
        </authorList>
    </citation>
    <scope>NUCLEOTIDE SEQUENCE [LARGE SCALE GENOMIC DNA]</scope>
    <source>
        <strain evidence="9">ATCC 25963</strain>
    </source>
</reference>
<dbReference type="PROSITE" id="PS00197">
    <property type="entry name" value="2FE2S_FER_1"/>
    <property type="match status" value="1"/>
</dbReference>
<dbReference type="OrthoDB" id="9775084at2"/>
<dbReference type="SUPFAM" id="SSF54292">
    <property type="entry name" value="2Fe-2S ferredoxin-like"/>
    <property type="match status" value="1"/>
</dbReference>
<evidence type="ECO:0000256" key="2">
    <source>
        <dbReference type="ARBA" id="ARBA00022723"/>
    </source>
</evidence>
<gene>
    <name evidence="8" type="ORF">SAMN02745121_07943</name>
</gene>
<dbReference type="InterPro" id="IPR012675">
    <property type="entry name" value="Beta-grasp_dom_sf"/>
</dbReference>
<dbReference type="InterPro" id="IPR001041">
    <property type="entry name" value="2Fe-2S_ferredoxin-type"/>
</dbReference>
<keyword evidence="4" id="KW-0408">Iron</keyword>
<evidence type="ECO:0000313" key="9">
    <source>
        <dbReference type="Proteomes" id="UP000199400"/>
    </source>
</evidence>
<evidence type="ECO:0000256" key="6">
    <source>
        <dbReference type="SAM" id="MobiDB-lite"/>
    </source>
</evidence>
<dbReference type="FunFam" id="3.10.20.30:FF:000020">
    <property type="entry name" value="Xanthine dehydrogenase iron-sulfur subunit"/>
    <property type="match status" value="1"/>
</dbReference>
<dbReference type="InterPro" id="IPR036884">
    <property type="entry name" value="2Fe-2S-bd_dom_sf"/>
</dbReference>
<dbReference type="Pfam" id="PF00111">
    <property type="entry name" value="Fer2"/>
    <property type="match status" value="1"/>
</dbReference>
<dbReference type="Gene3D" id="1.10.150.120">
    <property type="entry name" value="[2Fe-2S]-binding domain"/>
    <property type="match status" value="1"/>
</dbReference>
<dbReference type="Gene3D" id="3.10.20.30">
    <property type="match status" value="1"/>
</dbReference>
<evidence type="ECO:0000256" key="1">
    <source>
        <dbReference type="ARBA" id="ARBA00022714"/>
    </source>
</evidence>
<accession>A0A1I2HH68</accession>
<dbReference type="EMBL" id="FOMX01000042">
    <property type="protein sequence ID" value="SFF28650.1"/>
    <property type="molecule type" value="Genomic_DNA"/>
</dbReference>
<dbReference type="PROSITE" id="PS51257">
    <property type="entry name" value="PROKAR_LIPOPROTEIN"/>
    <property type="match status" value="1"/>
</dbReference>
<evidence type="ECO:0000313" key="8">
    <source>
        <dbReference type="EMBL" id="SFF28650.1"/>
    </source>
</evidence>
<dbReference type="PROSITE" id="PS51085">
    <property type="entry name" value="2FE2S_FER_2"/>
    <property type="match status" value="1"/>
</dbReference>
<name>A0A1I2HH68_9BACT</name>
<dbReference type="RefSeq" id="WP_096328527.1">
    <property type="nucleotide sequence ID" value="NZ_FOMX01000042.1"/>
</dbReference>
<dbReference type="GO" id="GO:0051537">
    <property type="term" value="F:2 iron, 2 sulfur cluster binding"/>
    <property type="evidence" value="ECO:0007669"/>
    <property type="project" value="UniProtKB-KW"/>
</dbReference>
<dbReference type="InterPro" id="IPR051452">
    <property type="entry name" value="Diverse_Oxidoreductases"/>
</dbReference>
<dbReference type="Proteomes" id="UP000199400">
    <property type="component" value="Unassembled WGS sequence"/>
</dbReference>
<feature type="region of interest" description="Disordered" evidence="6">
    <location>
        <begin position="22"/>
        <end position="57"/>
    </location>
</feature>
<dbReference type="CDD" id="cd00207">
    <property type="entry name" value="fer2"/>
    <property type="match status" value="1"/>
</dbReference>
<keyword evidence="9" id="KW-1185">Reference proteome</keyword>
<evidence type="ECO:0000259" key="7">
    <source>
        <dbReference type="PROSITE" id="PS51085"/>
    </source>
</evidence>
<dbReference type="GO" id="GO:0016491">
    <property type="term" value="F:oxidoreductase activity"/>
    <property type="evidence" value="ECO:0007669"/>
    <property type="project" value="UniProtKB-KW"/>
</dbReference>
<protein>
    <submittedName>
        <fullName evidence="8">Xanthine dehydrogenase YagT iron-sulfur-binding subunit</fullName>
    </submittedName>
</protein>
<keyword evidence="3" id="KW-0560">Oxidoreductase</keyword>
<evidence type="ECO:0000256" key="5">
    <source>
        <dbReference type="ARBA" id="ARBA00023014"/>
    </source>
</evidence>
<feature type="compositionally biased region" description="Low complexity" evidence="6">
    <location>
        <begin position="40"/>
        <end position="53"/>
    </location>
</feature>
<dbReference type="SUPFAM" id="SSF47741">
    <property type="entry name" value="CO dehydrogenase ISP C-domain like"/>
    <property type="match status" value="1"/>
</dbReference>
<dbReference type="InterPro" id="IPR002888">
    <property type="entry name" value="2Fe-2S-bd"/>
</dbReference>
<proteinExistence type="predicted"/>
<dbReference type="PANTHER" id="PTHR44379:SF5">
    <property type="entry name" value="OXIDOREDUCTASE WITH IRON-SULFUR SUBUNIT"/>
    <property type="match status" value="1"/>
</dbReference>
<dbReference type="STRING" id="54.SAMN02745121_07943"/>
<sequence length="210" mass="21250">MSDRAGITRRGLFRGIGTAGLLAGCKPSERPPTTTEDPGDAAGPGPGEAALGPGPAPLTFTLNGEAKTVEVAPNITLLAALREQLRFTGTKVVCDRGACGACTVLIDGLPRNSCMTLAHDVAGAAVTTVEGLAAGGKLSVLQQAFIRHDALQCGFCTSGMLMSCQGLLERTRGQKLGREDVEAAIAGNLCRCGTYPNVVAAVLDAAGGSA</sequence>
<dbReference type="GO" id="GO:0046872">
    <property type="term" value="F:metal ion binding"/>
    <property type="evidence" value="ECO:0007669"/>
    <property type="project" value="UniProtKB-KW"/>
</dbReference>
<dbReference type="PANTHER" id="PTHR44379">
    <property type="entry name" value="OXIDOREDUCTASE WITH IRON-SULFUR SUBUNIT"/>
    <property type="match status" value="1"/>
</dbReference>
<dbReference type="InterPro" id="IPR006058">
    <property type="entry name" value="2Fe2S_fd_BS"/>
</dbReference>
<evidence type="ECO:0000256" key="4">
    <source>
        <dbReference type="ARBA" id="ARBA00023004"/>
    </source>
</evidence>
<evidence type="ECO:0000256" key="3">
    <source>
        <dbReference type="ARBA" id="ARBA00023002"/>
    </source>
</evidence>
<keyword evidence="2" id="KW-0479">Metal-binding</keyword>
<organism evidence="8 9">
    <name type="scientific">Nannocystis exedens</name>
    <dbReference type="NCBI Taxonomy" id="54"/>
    <lineage>
        <taxon>Bacteria</taxon>
        <taxon>Pseudomonadati</taxon>
        <taxon>Myxococcota</taxon>
        <taxon>Polyangia</taxon>
        <taxon>Nannocystales</taxon>
        <taxon>Nannocystaceae</taxon>
        <taxon>Nannocystis</taxon>
    </lineage>
</organism>